<protein>
    <submittedName>
        <fullName evidence="2">Uncharacterized protein</fullName>
    </submittedName>
</protein>
<dbReference type="Proteomes" id="UP000001401">
    <property type="component" value="Chromosome"/>
</dbReference>
<dbReference type="KEGG" id="bco:Bcell_0840"/>
<reference evidence="2 3" key="1">
    <citation type="submission" date="2010-12" db="EMBL/GenBank/DDBJ databases">
        <title>Complete sequence of Bacillus cellulosilyticus DSM 2522.</title>
        <authorList>
            <consortium name="US DOE Joint Genome Institute"/>
            <person name="Lucas S."/>
            <person name="Copeland A."/>
            <person name="Lapidus A."/>
            <person name="Cheng J.-F."/>
            <person name="Bruce D."/>
            <person name="Goodwin L."/>
            <person name="Pitluck S."/>
            <person name="Chertkov O."/>
            <person name="Detter J.C."/>
            <person name="Han C."/>
            <person name="Tapia R."/>
            <person name="Land M."/>
            <person name="Hauser L."/>
            <person name="Jeffries C."/>
            <person name="Kyrpides N."/>
            <person name="Ivanova N."/>
            <person name="Mikhailova N."/>
            <person name="Brumm P."/>
            <person name="Mead D."/>
            <person name="Woyke T."/>
        </authorList>
    </citation>
    <scope>NUCLEOTIDE SEQUENCE [LARGE SCALE GENOMIC DNA]</scope>
    <source>
        <strain evidence="3">ATCC 21833 / DSM 2522 / FERM P-1141 / JCM 9156 / N-4</strain>
    </source>
</reference>
<sequence length="182" mass="21322">MEKKHFMGLLIIGLLVFGTLFFFNDTYSDELADEEDLYEKIYALEETVLELNNRNHEIEQQLSRALAALYITENALSFSLNIEEIMKDYEENYLSNVDYFSHVNFENDDEYVVHLLYADENNYELELKLLYAIYDAVIATVAIQHETNDTFLLEDINGIVFETNNIQEIIDFLEKLEVDSIS</sequence>
<evidence type="ECO:0000256" key="1">
    <source>
        <dbReference type="SAM" id="Coils"/>
    </source>
</evidence>
<feature type="coiled-coil region" evidence="1">
    <location>
        <begin position="41"/>
        <end position="68"/>
    </location>
</feature>
<dbReference type="AlphaFoldDB" id="E6U0S0"/>
<organism evidence="2 3">
    <name type="scientific">Evansella cellulosilytica (strain ATCC 21833 / DSM 2522 / FERM P-1141 / JCM 9156 / N-4)</name>
    <name type="common">Bacillus cellulosilyticus</name>
    <dbReference type="NCBI Taxonomy" id="649639"/>
    <lineage>
        <taxon>Bacteria</taxon>
        <taxon>Bacillati</taxon>
        <taxon>Bacillota</taxon>
        <taxon>Bacilli</taxon>
        <taxon>Bacillales</taxon>
        <taxon>Bacillaceae</taxon>
        <taxon>Evansella</taxon>
    </lineage>
</organism>
<dbReference type="EMBL" id="CP002394">
    <property type="protein sequence ID" value="ADU29118.1"/>
    <property type="molecule type" value="Genomic_DNA"/>
</dbReference>
<gene>
    <name evidence="2" type="ordered locus">Bcell_0840</name>
</gene>
<evidence type="ECO:0000313" key="2">
    <source>
        <dbReference type="EMBL" id="ADU29118.1"/>
    </source>
</evidence>
<evidence type="ECO:0000313" key="3">
    <source>
        <dbReference type="Proteomes" id="UP000001401"/>
    </source>
</evidence>
<dbReference type="OrthoDB" id="2887909at2"/>
<keyword evidence="3" id="KW-1185">Reference proteome</keyword>
<keyword evidence="1" id="KW-0175">Coiled coil</keyword>
<dbReference type="HOGENOM" id="CLU_1479254_0_0_9"/>
<proteinExistence type="predicted"/>
<dbReference type="RefSeq" id="WP_013487459.1">
    <property type="nucleotide sequence ID" value="NC_014829.1"/>
</dbReference>
<accession>E6U0S0</accession>
<name>E6U0S0_EVAC2</name>